<organism evidence="1">
    <name type="scientific">Arundo donax</name>
    <name type="common">Giant reed</name>
    <name type="synonym">Donax arundinaceus</name>
    <dbReference type="NCBI Taxonomy" id="35708"/>
    <lineage>
        <taxon>Eukaryota</taxon>
        <taxon>Viridiplantae</taxon>
        <taxon>Streptophyta</taxon>
        <taxon>Embryophyta</taxon>
        <taxon>Tracheophyta</taxon>
        <taxon>Spermatophyta</taxon>
        <taxon>Magnoliopsida</taxon>
        <taxon>Liliopsida</taxon>
        <taxon>Poales</taxon>
        <taxon>Poaceae</taxon>
        <taxon>PACMAD clade</taxon>
        <taxon>Arundinoideae</taxon>
        <taxon>Arundineae</taxon>
        <taxon>Arundo</taxon>
    </lineage>
</organism>
<protein>
    <submittedName>
        <fullName evidence="1">Uncharacterized protein</fullName>
    </submittedName>
</protein>
<dbReference type="EMBL" id="GBRH01212980">
    <property type="protein sequence ID" value="JAD84915.1"/>
    <property type="molecule type" value="Transcribed_RNA"/>
</dbReference>
<evidence type="ECO:0000313" key="1">
    <source>
        <dbReference type="EMBL" id="JAD84915.1"/>
    </source>
</evidence>
<dbReference type="AlphaFoldDB" id="A0A0A9DH01"/>
<name>A0A0A9DH01_ARUDO</name>
<accession>A0A0A9DH01</accession>
<reference evidence="1" key="2">
    <citation type="journal article" date="2015" name="Data Brief">
        <title>Shoot transcriptome of the giant reed, Arundo donax.</title>
        <authorList>
            <person name="Barrero R.A."/>
            <person name="Guerrero F.D."/>
            <person name="Moolhuijzen P."/>
            <person name="Goolsby J.A."/>
            <person name="Tidwell J."/>
            <person name="Bellgard S.E."/>
            <person name="Bellgard M.I."/>
        </authorList>
    </citation>
    <scope>NUCLEOTIDE SEQUENCE</scope>
    <source>
        <tissue evidence="1">Shoot tissue taken approximately 20 cm above the soil surface</tissue>
    </source>
</reference>
<reference evidence="1" key="1">
    <citation type="submission" date="2014-09" db="EMBL/GenBank/DDBJ databases">
        <authorList>
            <person name="Magalhaes I.L.F."/>
            <person name="Oliveira U."/>
            <person name="Santos F.R."/>
            <person name="Vidigal T.H.D.A."/>
            <person name="Brescovit A.D."/>
            <person name="Santos A.J."/>
        </authorList>
    </citation>
    <scope>NUCLEOTIDE SEQUENCE</scope>
    <source>
        <tissue evidence="1">Shoot tissue taken approximately 20 cm above the soil surface</tissue>
    </source>
</reference>
<proteinExistence type="predicted"/>
<sequence>MLETTLRNRKTVYVNAEFNLCREFPIKCVSHKIQPSPCRRLVHPIHQLEVEIIQEQLRPRPDPLHHIHLPSWQAKHAVPVALRLRPRAAHEYKPGAISILVLLLPRCPPLLIPGDPLLLPPPHHLLLTRLPIFPLPHLLSPLHRLLPVSLVALGGHTVGGRCRCRCINLDRLRRGRRGRCLRDGRGFSGGRLELLRIGLGHLLLELDRLGRSGGGSLGRRRSRGSVSLALELLHHG</sequence>